<name>A0A0E9RUY5_ANGAN</name>
<reference evidence="1" key="2">
    <citation type="journal article" date="2015" name="Fish Shellfish Immunol.">
        <title>Early steps in the European eel (Anguilla anguilla)-Vibrio vulnificus interaction in the gills: Role of the RtxA13 toxin.</title>
        <authorList>
            <person name="Callol A."/>
            <person name="Pajuelo D."/>
            <person name="Ebbesson L."/>
            <person name="Teles M."/>
            <person name="MacKenzie S."/>
            <person name="Amaro C."/>
        </authorList>
    </citation>
    <scope>NUCLEOTIDE SEQUENCE</scope>
</reference>
<dbReference type="AlphaFoldDB" id="A0A0E9RUY5"/>
<protein>
    <submittedName>
        <fullName evidence="1">Uncharacterized protein</fullName>
    </submittedName>
</protein>
<reference evidence="1" key="1">
    <citation type="submission" date="2014-11" db="EMBL/GenBank/DDBJ databases">
        <authorList>
            <person name="Amaro Gonzalez C."/>
        </authorList>
    </citation>
    <scope>NUCLEOTIDE SEQUENCE</scope>
</reference>
<sequence length="47" mass="5221">MGVWRLFVQIRALPCDGEHACEHLHPRGHVGGPLHCCSSCKKVPRDS</sequence>
<dbReference type="EMBL" id="GBXM01075950">
    <property type="protein sequence ID" value="JAH32627.1"/>
    <property type="molecule type" value="Transcribed_RNA"/>
</dbReference>
<organism evidence="1">
    <name type="scientific">Anguilla anguilla</name>
    <name type="common">European freshwater eel</name>
    <name type="synonym">Muraena anguilla</name>
    <dbReference type="NCBI Taxonomy" id="7936"/>
    <lineage>
        <taxon>Eukaryota</taxon>
        <taxon>Metazoa</taxon>
        <taxon>Chordata</taxon>
        <taxon>Craniata</taxon>
        <taxon>Vertebrata</taxon>
        <taxon>Euteleostomi</taxon>
        <taxon>Actinopterygii</taxon>
        <taxon>Neopterygii</taxon>
        <taxon>Teleostei</taxon>
        <taxon>Anguilliformes</taxon>
        <taxon>Anguillidae</taxon>
        <taxon>Anguilla</taxon>
    </lineage>
</organism>
<proteinExistence type="predicted"/>
<accession>A0A0E9RUY5</accession>
<evidence type="ECO:0000313" key="1">
    <source>
        <dbReference type="EMBL" id="JAH32627.1"/>
    </source>
</evidence>